<dbReference type="Gene3D" id="3.40.50.360">
    <property type="match status" value="1"/>
</dbReference>
<dbReference type="PANTHER" id="PTHR30543:SF21">
    <property type="entry name" value="NAD(P)H-DEPENDENT FMN REDUCTASE LOT6"/>
    <property type="match status" value="1"/>
</dbReference>
<reference evidence="2 3" key="1">
    <citation type="journal article" date="2016" name="Nat. Commun.">
        <title>Thousands of microbial genomes shed light on interconnected biogeochemical processes in an aquifer system.</title>
        <authorList>
            <person name="Anantharaman K."/>
            <person name="Brown C.T."/>
            <person name="Hug L.A."/>
            <person name="Sharon I."/>
            <person name="Castelle C.J."/>
            <person name="Probst A.J."/>
            <person name="Thomas B.C."/>
            <person name="Singh A."/>
            <person name="Wilkins M.J."/>
            <person name="Karaoz U."/>
            <person name="Brodie E.L."/>
            <person name="Williams K.H."/>
            <person name="Hubbard S.S."/>
            <person name="Banfield J.F."/>
        </authorList>
    </citation>
    <scope>NUCLEOTIDE SEQUENCE [LARGE SCALE GENOMIC DNA]</scope>
</reference>
<feature type="domain" description="NADPH-dependent FMN reductase-like" evidence="1">
    <location>
        <begin position="6"/>
        <end position="148"/>
    </location>
</feature>
<name>A0A1G1V7B1_9BACT</name>
<dbReference type="SUPFAM" id="SSF52218">
    <property type="entry name" value="Flavoproteins"/>
    <property type="match status" value="1"/>
</dbReference>
<dbReference type="GO" id="GO:0016491">
    <property type="term" value="F:oxidoreductase activity"/>
    <property type="evidence" value="ECO:0007669"/>
    <property type="project" value="InterPro"/>
</dbReference>
<gene>
    <name evidence="2" type="ORF">A3D26_04215</name>
</gene>
<evidence type="ECO:0000313" key="3">
    <source>
        <dbReference type="Proteomes" id="UP000178319"/>
    </source>
</evidence>
<dbReference type="Pfam" id="PF03358">
    <property type="entry name" value="FMN_red"/>
    <property type="match status" value="1"/>
</dbReference>
<dbReference type="EMBL" id="MHBZ01000021">
    <property type="protein sequence ID" value="OGY11217.1"/>
    <property type="molecule type" value="Genomic_DNA"/>
</dbReference>
<evidence type="ECO:0000313" key="2">
    <source>
        <dbReference type="EMBL" id="OGY11217.1"/>
    </source>
</evidence>
<dbReference type="GO" id="GO:0010181">
    <property type="term" value="F:FMN binding"/>
    <property type="evidence" value="ECO:0007669"/>
    <property type="project" value="TreeGrafter"/>
</dbReference>
<dbReference type="GO" id="GO:0005829">
    <property type="term" value="C:cytosol"/>
    <property type="evidence" value="ECO:0007669"/>
    <property type="project" value="TreeGrafter"/>
</dbReference>
<organism evidence="2 3">
    <name type="scientific">Candidatus Blackburnbacteria bacterium RIFCSPHIGHO2_02_FULL_44_20</name>
    <dbReference type="NCBI Taxonomy" id="1797516"/>
    <lineage>
        <taxon>Bacteria</taxon>
        <taxon>Candidatus Blackburniibacteriota</taxon>
    </lineage>
</organism>
<evidence type="ECO:0000259" key="1">
    <source>
        <dbReference type="Pfam" id="PF03358"/>
    </source>
</evidence>
<dbReference type="InterPro" id="IPR050712">
    <property type="entry name" value="NAD(P)H-dep_reductase"/>
</dbReference>
<comment type="caution">
    <text evidence="2">The sequence shown here is derived from an EMBL/GenBank/DDBJ whole genome shotgun (WGS) entry which is preliminary data.</text>
</comment>
<protein>
    <recommendedName>
        <fullName evidence="1">NADPH-dependent FMN reductase-like domain-containing protein</fullName>
    </recommendedName>
</protein>
<proteinExistence type="predicted"/>
<dbReference type="AlphaFoldDB" id="A0A1G1V7B1"/>
<dbReference type="PANTHER" id="PTHR30543">
    <property type="entry name" value="CHROMATE REDUCTASE"/>
    <property type="match status" value="1"/>
</dbReference>
<dbReference type="Proteomes" id="UP000178319">
    <property type="component" value="Unassembled WGS sequence"/>
</dbReference>
<dbReference type="InterPro" id="IPR005025">
    <property type="entry name" value="FMN_Rdtase-like_dom"/>
</dbReference>
<dbReference type="STRING" id="1797516.A3D26_04215"/>
<dbReference type="InterPro" id="IPR029039">
    <property type="entry name" value="Flavoprotein-like_sf"/>
</dbReference>
<sequence>MAEKLKILIINGSVHVDSLNLKIAKIVEKELQSLETQSTLIHLGEEKLPPFEGYGVPYPPRVNEILKLMTQADGFIFVVPEYHRSMPSVFKNLFEYIDDEEVKIEDRPAALVTATEGQWGQFAQMSMHGMLRTLRVWLVPDQMYISQASTLLDEQGNLKDEKLLERLKSLVSRLVRASELLRPLRNGNG</sequence>
<accession>A0A1G1V7B1</accession>